<dbReference type="EMBL" id="CP111021">
    <property type="protein sequence ID" value="WAR16027.1"/>
    <property type="molecule type" value="Genomic_DNA"/>
</dbReference>
<sequence>MADVIGKKVAVILGVVLSLGVIVLTVVLCGAFFFFRPSSGQTGNQQLKQGSKNDSHIQNTTSGPIAVDTTQSVVGHVTFPLLTETSGICASRRYKDVLYTHNDSGGLNRIFALNGTSGDHLLTIYIEGATHQDWEDIAYGPCGTSSSAGGYCIFVADTGGNAGGLANTIFRIAEPQVDFSLNIGSELNVPLDSTLKFSWDQYDCETIMVDEQGEVYVISKVMSWNQPKLAHLPRHAWGTNQRVNVSMGVFLPELTSNRDNPTAGDISPDGTEVLLKTYQQVLYWHVPDRDYFRHMARRPAVLLYIRERQGEAVCWDAASTGYYTLGEDVNATLYYYRRVG</sequence>
<dbReference type="Proteomes" id="UP001164746">
    <property type="component" value="Chromosome 10"/>
</dbReference>
<keyword evidence="2" id="KW-0472">Membrane</keyword>
<proteinExistence type="predicted"/>
<evidence type="ECO:0000256" key="1">
    <source>
        <dbReference type="SAM" id="MobiDB-lite"/>
    </source>
</evidence>
<keyword evidence="4" id="KW-1185">Reference proteome</keyword>
<feature type="transmembrane region" description="Helical" evidence="2">
    <location>
        <begin position="12"/>
        <end position="35"/>
    </location>
</feature>
<accession>A0ABY7F1F5</accession>
<evidence type="ECO:0000313" key="3">
    <source>
        <dbReference type="EMBL" id="WAR16027.1"/>
    </source>
</evidence>
<gene>
    <name evidence="3" type="ORF">MAR_030621</name>
</gene>
<evidence type="ECO:0008006" key="5">
    <source>
        <dbReference type="Google" id="ProtNLM"/>
    </source>
</evidence>
<protein>
    <recommendedName>
        <fullName evidence="5">Fucose-specific lectin</fullName>
    </recommendedName>
</protein>
<reference evidence="3" key="1">
    <citation type="submission" date="2022-11" db="EMBL/GenBank/DDBJ databases">
        <title>Centuries of genome instability and evolution in soft-shell clam transmissible cancer (bioRxiv).</title>
        <authorList>
            <person name="Hart S.F.M."/>
            <person name="Yonemitsu M.A."/>
            <person name="Giersch R.M."/>
            <person name="Beal B.F."/>
            <person name="Arriagada G."/>
            <person name="Davis B.W."/>
            <person name="Ostrander E.A."/>
            <person name="Goff S.P."/>
            <person name="Metzger M.J."/>
        </authorList>
    </citation>
    <scope>NUCLEOTIDE SEQUENCE</scope>
    <source>
        <strain evidence="3">MELC-2E11</strain>
        <tissue evidence="3">Siphon/mantle</tissue>
    </source>
</reference>
<evidence type="ECO:0000313" key="4">
    <source>
        <dbReference type="Proteomes" id="UP001164746"/>
    </source>
</evidence>
<keyword evidence="2" id="KW-0812">Transmembrane</keyword>
<name>A0ABY7F1F5_MYAAR</name>
<keyword evidence="2" id="KW-1133">Transmembrane helix</keyword>
<evidence type="ECO:0000256" key="2">
    <source>
        <dbReference type="SAM" id="Phobius"/>
    </source>
</evidence>
<organism evidence="3 4">
    <name type="scientific">Mya arenaria</name>
    <name type="common">Soft-shell clam</name>
    <dbReference type="NCBI Taxonomy" id="6604"/>
    <lineage>
        <taxon>Eukaryota</taxon>
        <taxon>Metazoa</taxon>
        <taxon>Spiralia</taxon>
        <taxon>Lophotrochozoa</taxon>
        <taxon>Mollusca</taxon>
        <taxon>Bivalvia</taxon>
        <taxon>Autobranchia</taxon>
        <taxon>Heteroconchia</taxon>
        <taxon>Euheterodonta</taxon>
        <taxon>Imparidentia</taxon>
        <taxon>Neoheterodontei</taxon>
        <taxon>Myida</taxon>
        <taxon>Myoidea</taxon>
        <taxon>Myidae</taxon>
        <taxon>Mya</taxon>
    </lineage>
</organism>
<feature type="region of interest" description="Disordered" evidence="1">
    <location>
        <begin position="44"/>
        <end position="63"/>
    </location>
</feature>